<dbReference type="AlphaFoldDB" id="A0AAU9X7I4"/>
<dbReference type="InterPro" id="IPR036056">
    <property type="entry name" value="Fibrinogen-like_C"/>
</dbReference>
<dbReference type="PROSITE" id="PS51406">
    <property type="entry name" value="FIBRINOGEN_C_2"/>
    <property type="match status" value="1"/>
</dbReference>
<feature type="domain" description="Fibrinogen C-terminal" evidence="2">
    <location>
        <begin position="91"/>
        <end position="166"/>
    </location>
</feature>
<dbReference type="SMART" id="SM00186">
    <property type="entry name" value="FBG"/>
    <property type="match status" value="1"/>
</dbReference>
<keyword evidence="4" id="KW-1185">Reference proteome</keyword>
<keyword evidence="1" id="KW-1133">Transmembrane helix</keyword>
<reference evidence="3 4" key="1">
    <citation type="submission" date="2022-05" db="EMBL/GenBank/DDBJ databases">
        <authorList>
            <consortium name="Genoscope - CEA"/>
            <person name="William W."/>
        </authorList>
    </citation>
    <scope>NUCLEOTIDE SEQUENCE [LARGE SCALE GENOMIC DNA]</scope>
</reference>
<comment type="caution">
    <text evidence="3">The sequence shown here is derived from an EMBL/GenBank/DDBJ whole genome shotgun (WGS) entry which is preliminary data.</text>
</comment>
<evidence type="ECO:0000313" key="4">
    <source>
        <dbReference type="Proteomes" id="UP001159428"/>
    </source>
</evidence>
<dbReference type="Pfam" id="PF00147">
    <property type="entry name" value="Fibrinogen_C"/>
    <property type="match status" value="2"/>
</dbReference>
<dbReference type="InterPro" id="IPR002181">
    <property type="entry name" value="Fibrinogen_a/b/g_C_dom"/>
</dbReference>
<feature type="transmembrane region" description="Helical" evidence="1">
    <location>
        <begin position="40"/>
        <end position="57"/>
    </location>
</feature>
<evidence type="ECO:0000256" key="1">
    <source>
        <dbReference type="SAM" id="Phobius"/>
    </source>
</evidence>
<name>A0AAU9X7I4_9CNID</name>
<dbReference type="Proteomes" id="UP001159428">
    <property type="component" value="Unassembled WGS sequence"/>
</dbReference>
<dbReference type="Gene3D" id="3.90.215.10">
    <property type="entry name" value="Gamma Fibrinogen, chain A, domain 1"/>
    <property type="match status" value="1"/>
</dbReference>
<evidence type="ECO:0000259" key="2">
    <source>
        <dbReference type="PROSITE" id="PS51406"/>
    </source>
</evidence>
<dbReference type="SUPFAM" id="SSF56496">
    <property type="entry name" value="Fibrinogen C-terminal domain-like"/>
    <property type="match status" value="2"/>
</dbReference>
<keyword evidence="1" id="KW-0472">Membrane</keyword>
<accession>A0AAU9X7I4</accession>
<keyword evidence="1" id="KW-0812">Transmembrane</keyword>
<dbReference type="InterPro" id="IPR014716">
    <property type="entry name" value="Fibrinogen_a/b/g_C_1"/>
</dbReference>
<dbReference type="PANTHER" id="PTHR19143">
    <property type="entry name" value="FIBRINOGEN/TENASCIN/ANGIOPOEITIN"/>
    <property type="match status" value="1"/>
</dbReference>
<organism evidence="3 4">
    <name type="scientific">Pocillopora meandrina</name>
    <dbReference type="NCBI Taxonomy" id="46732"/>
    <lineage>
        <taxon>Eukaryota</taxon>
        <taxon>Metazoa</taxon>
        <taxon>Cnidaria</taxon>
        <taxon>Anthozoa</taxon>
        <taxon>Hexacorallia</taxon>
        <taxon>Scleractinia</taxon>
        <taxon>Astrocoeniina</taxon>
        <taxon>Pocilloporidae</taxon>
        <taxon>Pocillopora</taxon>
    </lineage>
</organism>
<dbReference type="PANTHER" id="PTHR19143:SF458">
    <property type="entry name" value="FIBRINOGEN C-TERMINAL DOMAIN-CONTAINING PROTEIN-RELATED"/>
    <property type="match status" value="1"/>
</dbReference>
<sequence>MDNASNLNGLYLSGPEAPCTKGVNWFTCRGYSYSLKRTEMKKICLAYLVFCLFVFFLERKSCVEFFRDGWMSSGVHTINPDPGRPIQVLCDITTDEFWLGTDNLHRLIAADEVILRVDLKDFEGNVAYAEYATFKVADEATKYQLLVGGYNGSAGDSMTAMLQPLQ</sequence>
<dbReference type="InterPro" id="IPR050373">
    <property type="entry name" value="Fibrinogen_C-term_domain"/>
</dbReference>
<dbReference type="Gene3D" id="4.10.530.10">
    <property type="entry name" value="Gamma-fibrinogen Carboxyl Terminal Fragment, domain 2"/>
    <property type="match status" value="1"/>
</dbReference>
<evidence type="ECO:0000313" key="3">
    <source>
        <dbReference type="EMBL" id="CAH3139616.1"/>
    </source>
</evidence>
<proteinExistence type="predicted"/>
<dbReference type="EMBL" id="CALNXJ010000033">
    <property type="protein sequence ID" value="CAH3139616.1"/>
    <property type="molecule type" value="Genomic_DNA"/>
</dbReference>
<dbReference type="GO" id="GO:0005615">
    <property type="term" value="C:extracellular space"/>
    <property type="evidence" value="ECO:0007669"/>
    <property type="project" value="TreeGrafter"/>
</dbReference>
<protein>
    <recommendedName>
        <fullName evidence="2">Fibrinogen C-terminal domain-containing protein</fullName>
    </recommendedName>
</protein>
<gene>
    <name evidence="3" type="ORF">PMEA_00018890</name>
</gene>